<feature type="chain" id="PRO_5008323372" evidence="1">
    <location>
        <begin position="28"/>
        <end position="73"/>
    </location>
</feature>
<organism evidence="2 3">
    <name type="scientific">Mycolicibacterium mucogenicum</name>
    <name type="common">Mycobacterium mucogenicum</name>
    <dbReference type="NCBI Taxonomy" id="56689"/>
    <lineage>
        <taxon>Bacteria</taxon>
        <taxon>Bacillati</taxon>
        <taxon>Actinomycetota</taxon>
        <taxon>Actinomycetes</taxon>
        <taxon>Mycobacteriales</taxon>
        <taxon>Mycobacteriaceae</taxon>
        <taxon>Mycolicibacterium</taxon>
    </lineage>
</organism>
<dbReference type="EMBL" id="LZLC01000203">
    <property type="protein sequence ID" value="OBJ38225.1"/>
    <property type="molecule type" value="Genomic_DNA"/>
</dbReference>
<accession>A0A1A3GQU1</accession>
<dbReference type="GeneID" id="76725679"/>
<reference evidence="2 3" key="1">
    <citation type="submission" date="2016-06" db="EMBL/GenBank/DDBJ databases">
        <authorList>
            <person name="Kjaerup R.B."/>
            <person name="Dalgaard T.S."/>
            <person name="Juul-Madsen H.R."/>
        </authorList>
    </citation>
    <scope>NUCLEOTIDE SEQUENCE [LARGE SCALE GENOMIC DNA]</scope>
    <source>
        <strain evidence="2 3">1127319.6</strain>
    </source>
</reference>
<feature type="signal peptide" evidence="1">
    <location>
        <begin position="1"/>
        <end position="27"/>
    </location>
</feature>
<name>A0A1A3GQU1_MYCMU</name>
<dbReference type="AlphaFoldDB" id="A0A1A3GQU1"/>
<dbReference type="OrthoDB" id="4753798at2"/>
<evidence type="ECO:0000256" key="1">
    <source>
        <dbReference type="SAM" id="SignalP"/>
    </source>
</evidence>
<comment type="caution">
    <text evidence="2">The sequence shown here is derived from an EMBL/GenBank/DDBJ whole genome shotgun (WGS) entry which is preliminary data.</text>
</comment>
<dbReference type="Proteomes" id="UP000093898">
    <property type="component" value="Unassembled WGS sequence"/>
</dbReference>
<keyword evidence="1" id="KW-0732">Signal</keyword>
<proteinExistence type="predicted"/>
<dbReference type="RefSeq" id="WP_029118276.1">
    <property type="nucleotide sequence ID" value="NZ_CYSI01000007.1"/>
</dbReference>
<gene>
    <name evidence="2" type="ORF">A5630_02785</name>
</gene>
<sequence length="73" mass="7457">MHTKTVLAVAAAALLVAPVGPVSVAQAAQSSTDTTTFSPQPTVVAQPMNCRGETGDHGCGAGWIWNGYRCVPC</sequence>
<evidence type="ECO:0000313" key="2">
    <source>
        <dbReference type="EMBL" id="OBJ38225.1"/>
    </source>
</evidence>
<protein>
    <submittedName>
        <fullName evidence="2">Uncharacterized protein</fullName>
    </submittedName>
</protein>
<evidence type="ECO:0000313" key="3">
    <source>
        <dbReference type="Proteomes" id="UP000093898"/>
    </source>
</evidence>